<dbReference type="Proteomes" id="UP000095287">
    <property type="component" value="Unplaced"/>
</dbReference>
<dbReference type="SMART" id="SM00867">
    <property type="entry name" value="YceI"/>
    <property type="match status" value="2"/>
</dbReference>
<sequence length="340" mass="37278">MKKSVFVSLLIGSLGLSASLAANAKNYQALDTQNSEIGFQYSQMGVKLDGQFRKFEGELNFNPEALDQSKVVLKVALDSVDTGSEEADDELQDVRWFDIDAHPQAVFSSKSFRAVSAQQYEVQGTLQIKGREQPVTVMATMAPEGDKATFSGAFEIKRGDFSIGEGSWSTYDIVANEITVNFKIDANYKHLGLSTQSQRFDKAQGTVTLDQEAKTGSIDMKVDTRSVSTGFPLFNEHIQGKDHFNTEQFPEATFVSKDIQFDGDKPVSAKGDLTIKGITKPVTMTIESFLTMPKHPMMNKPALGADGKIEIKRSEFGMAANVPYVGDEVTIRIALEAIAQ</sequence>
<dbReference type="SUPFAM" id="SSF101874">
    <property type="entry name" value="YceI-like"/>
    <property type="match status" value="2"/>
</dbReference>
<dbReference type="Pfam" id="PF04264">
    <property type="entry name" value="YceI"/>
    <property type="match status" value="1"/>
</dbReference>
<dbReference type="WBParaSite" id="L893_g15194.t1">
    <property type="protein sequence ID" value="L893_g15194.t1"/>
    <property type="gene ID" value="L893_g15194"/>
</dbReference>
<feature type="domain" description="Lipid/polyisoprenoid-binding YceI-like" evidence="2">
    <location>
        <begin position="181"/>
        <end position="338"/>
    </location>
</feature>
<feature type="signal peptide" evidence="1">
    <location>
        <begin position="1"/>
        <end position="21"/>
    </location>
</feature>
<evidence type="ECO:0000259" key="2">
    <source>
        <dbReference type="SMART" id="SM00867"/>
    </source>
</evidence>
<dbReference type="PANTHER" id="PTHR34406">
    <property type="entry name" value="PROTEIN YCEI"/>
    <property type="match status" value="1"/>
</dbReference>
<keyword evidence="3" id="KW-1185">Reference proteome</keyword>
<proteinExistence type="predicted"/>
<dbReference type="InterPro" id="IPR036761">
    <property type="entry name" value="TTHA0802/YceI-like_sf"/>
</dbReference>
<feature type="chain" id="PRO_5009311990" evidence="1">
    <location>
        <begin position="22"/>
        <end position="340"/>
    </location>
</feature>
<keyword evidence="1" id="KW-0732">Signal</keyword>
<organism evidence="3 4">
    <name type="scientific">Steinernema glaseri</name>
    <dbReference type="NCBI Taxonomy" id="37863"/>
    <lineage>
        <taxon>Eukaryota</taxon>
        <taxon>Metazoa</taxon>
        <taxon>Ecdysozoa</taxon>
        <taxon>Nematoda</taxon>
        <taxon>Chromadorea</taxon>
        <taxon>Rhabditida</taxon>
        <taxon>Tylenchina</taxon>
        <taxon>Panagrolaimomorpha</taxon>
        <taxon>Strongyloidoidea</taxon>
        <taxon>Steinernematidae</taxon>
        <taxon>Steinernema</taxon>
    </lineage>
</organism>
<dbReference type="PANTHER" id="PTHR34406:SF1">
    <property type="entry name" value="PROTEIN YCEI"/>
    <property type="match status" value="1"/>
</dbReference>
<accession>A0A1I7YDI6</accession>
<name>A0A1I7YDI6_9BILA</name>
<dbReference type="AlphaFoldDB" id="A0A1I7YDI6"/>
<reference evidence="4" key="1">
    <citation type="submission" date="2016-11" db="UniProtKB">
        <authorList>
            <consortium name="WormBaseParasite"/>
        </authorList>
    </citation>
    <scope>IDENTIFICATION</scope>
</reference>
<evidence type="ECO:0000256" key="1">
    <source>
        <dbReference type="SAM" id="SignalP"/>
    </source>
</evidence>
<evidence type="ECO:0000313" key="4">
    <source>
        <dbReference type="WBParaSite" id="L893_g15194.t1"/>
    </source>
</evidence>
<feature type="domain" description="Lipid/polyisoprenoid-binding YceI-like" evidence="2">
    <location>
        <begin position="27"/>
        <end position="176"/>
    </location>
</feature>
<protein>
    <submittedName>
        <fullName evidence="4">YceI domain-containing protein</fullName>
    </submittedName>
</protein>
<dbReference type="Gene3D" id="2.40.128.110">
    <property type="entry name" value="Lipid/polyisoprenoid-binding, YceI-like"/>
    <property type="match status" value="2"/>
</dbReference>
<dbReference type="InterPro" id="IPR007372">
    <property type="entry name" value="Lipid/polyisoprenoid-bd_YceI"/>
</dbReference>
<evidence type="ECO:0000313" key="3">
    <source>
        <dbReference type="Proteomes" id="UP000095287"/>
    </source>
</evidence>